<reference evidence="2" key="1">
    <citation type="journal article" date="2019" name="Int. J. Syst. Evol. Microbiol.">
        <title>The Global Catalogue of Microorganisms (GCM) 10K type strain sequencing project: providing services to taxonomists for standard genome sequencing and annotation.</title>
        <authorList>
            <consortium name="The Broad Institute Genomics Platform"/>
            <consortium name="The Broad Institute Genome Sequencing Center for Infectious Disease"/>
            <person name="Wu L."/>
            <person name="Ma J."/>
        </authorList>
    </citation>
    <scope>NUCLEOTIDE SEQUENCE [LARGE SCALE GENOMIC DNA]</scope>
    <source>
        <strain evidence="2">JCM 12774</strain>
    </source>
</reference>
<accession>A0ABP3HUF3</accession>
<dbReference type="EMBL" id="BAAACX010000006">
    <property type="protein sequence ID" value="GAA0379433.1"/>
    <property type="molecule type" value="Genomic_DNA"/>
</dbReference>
<evidence type="ECO:0000313" key="2">
    <source>
        <dbReference type="Proteomes" id="UP001500340"/>
    </source>
</evidence>
<organism evidence="1 2">
    <name type="scientific">Paenibacillus motobuensis</name>
    <dbReference type="NCBI Taxonomy" id="295324"/>
    <lineage>
        <taxon>Bacteria</taxon>
        <taxon>Bacillati</taxon>
        <taxon>Bacillota</taxon>
        <taxon>Bacilli</taxon>
        <taxon>Bacillales</taxon>
        <taxon>Paenibacillaceae</taxon>
        <taxon>Paenibacillus</taxon>
    </lineage>
</organism>
<comment type="caution">
    <text evidence="1">The sequence shown here is derived from an EMBL/GenBank/DDBJ whole genome shotgun (WGS) entry which is preliminary data.</text>
</comment>
<name>A0ABP3HUF3_9BACL</name>
<evidence type="ECO:0000313" key="1">
    <source>
        <dbReference type="EMBL" id="GAA0379433.1"/>
    </source>
</evidence>
<protein>
    <submittedName>
        <fullName evidence="1">Uncharacterized protein</fullName>
    </submittedName>
</protein>
<keyword evidence="2" id="KW-1185">Reference proteome</keyword>
<sequence length="68" mass="7502">MLYFRESLCAGSKSPVFSTEAYASDVRFFKTLQGMKLGFTSGSKADYLYNIKKACLLLEAAASSHRPP</sequence>
<dbReference type="Proteomes" id="UP001500340">
    <property type="component" value="Unassembled WGS sequence"/>
</dbReference>
<gene>
    <name evidence="1" type="ORF">GCM10008933_08240</name>
</gene>
<proteinExistence type="predicted"/>